<evidence type="ECO:0000256" key="1">
    <source>
        <dbReference type="ARBA" id="ARBA00023015"/>
    </source>
</evidence>
<protein>
    <submittedName>
        <fullName evidence="5">LacI family transcriptional regulator</fullName>
    </submittedName>
</protein>
<organism evidence="5 6">
    <name type="scientific">Microbacterium oryzae</name>
    <dbReference type="NCBI Taxonomy" id="743009"/>
    <lineage>
        <taxon>Bacteria</taxon>
        <taxon>Bacillati</taxon>
        <taxon>Actinomycetota</taxon>
        <taxon>Actinomycetes</taxon>
        <taxon>Micrococcales</taxon>
        <taxon>Microbacteriaceae</taxon>
        <taxon>Microbacterium</taxon>
    </lineage>
</organism>
<proteinExistence type="predicted"/>
<keyword evidence="6" id="KW-1185">Reference proteome</keyword>
<dbReference type="Pfam" id="PF00356">
    <property type="entry name" value="LacI"/>
    <property type="match status" value="1"/>
</dbReference>
<dbReference type="GO" id="GO:0000976">
    <property type="term" value="F:transcription cis-regulatory region binding"/>
    <property type="evidence" value="ECO:0007669"/>
    <property type="project" value="TreeGrafter"/>
</dbReference>
<dbReference type="Proteomes" id="UP000422989">
    <property type="component" value="Chromosome"/>
</dbReference>
<evidence type="ECO:0000256" key="3">
    <source>
        <dbReference type="ARBA" id="ARBA00023163"/>
    </source>
</evidence>
<evidence type="ECO:0000313" key="5">
    <source>
        <dbReference type="EMBL" id="QGU28458.1"/>
    </source>
</evidence>
<dbReference type="GO" id="GO:0003700">
    <property type="term" value="F:DNA-binding transcription factor activity"/>
    <property type="evidence" value="ECO:0007669"/>
    <property type="project" value="TreeGrafter"/>
</dbReference>
<dbReference type="InterPro" id="IPR000843">
    <property type="entry name" value="HTH_LacI"/>
</dbReference>
<dbReference type="SUPFAM" id="SSF53822">
    <property type="entry name" value="Periplasmic binding protein-like I"/>
    <property type="match status" value="1"/>
</dbReference>
<dbReference type="PROSITE" id="PS50932">
    <property type="entry name" value="HTH_LACI_2"/>
    <property type="match status" value="1"/>
</dbReference>
<gene>
    <name evidence="5" type="ORF">D7D94_12845</name>
</gene>
<dbReference type="InterPro" id="IPR010982">
    <property type="entry name" value="Lambda_DNA-bd_dom_sf"/>
</dbReference>
<dbReference type="SUPFAM" id="SSF47413">
    <property type="entry name" value="lambda repressor-like DNA-binding domains"/>
    <property type="match status" value="1"/>
</dbReference>
<dbReference type="CDD" id="cd01392">
    <property type="entry name" value="HTH_LacI"/>
    <property type="match status" value="1"/>
</dbReference>
<dbReference type="InterPro" id="IPR028082">
    <property type="entry name" value="Peripla_BP_I"/>
</dbReference>
<dbReference type="PROSITE" id="PS00356">
    <property type="entry name" value="HTH_LACI_1"/>
    <property type="match status" value="1"/>
</dbReference>
<keyword evidence="3" id="KW-0804">Transcription</keyword>
<dbReference type="EMBL" id="CP032550">
    <property type="protein sequence ID" value="QGU28458.1"/>
    <property type="molecule type" value="Genomic_DNA"/>
</dbReference>
<dbReference type="OrthoDB" id="3510266at2"/>
<dbReference type="CDD" id="cd06267">
    <property type="entry name" value="PBP1_LacI_sugar_binding-like"/>
    <property type="match status" value="1"/>
</dbReference>
<evidence type="ECO:0000259" key="4">
    <source>
        <dbReference type="PROSITE" id="PS50932"/>
    </source>
</evidence>
<accession>A0A6I6EBP3</accession>
<dbReference type="Gene3D" id="3.40.50.2300">
    <property type="match status" value="2"/>
</dbReference>
<keyword evidence="2" id="KW-0238">DNA-binding</keyword>
<evidence type="ECO:0000313" key="6">
    <source>
        <dbReference type="Proteomes" id="UP000422989"/>
    </source>
</evidence>
<feature type="domain" description="HTH lacI-type" evidence="4">
    <location>
        <begin position="13"/>
        <end position="67"/>
    </location>
</feature>
<dbReference type="KEGG" id="moj:D7D94_12845"/>
<dbReference type="PANTHER" id="PTHR30146">
    <property type="entry name" value="LACI-RELATED TRANSCRIPTIONAL REPRESSOR"/>
    <property type="match status" value="1"/>
</dbReference>
<sequence>MPRVSYDERVHSVSIAEVAQRAGVSTATVSRALSGRGRVSAAAKEAVLAAADALGYVVSSNASSLASGRTRNVGVVLPFLNRWYFASVLEGAQQALLRAGYDVTLYNLSGGGEERASVFEHFLLRQRVDAVIAVSLELTEDEVARLHALGKPIVGVGGPIPGVRTLAIDDVAVAKLATEHLTGLGHTRIGHLGGRAEFDSDFHLPVQRRHGYEAALDEAGIPFDADLVANADFTVQGGYHAAKQLLGAPPRSRPTAIFAASDEMAIGAILAARDLGLAVPHDVSVVGIDDHDQAEFFGLTTVAQFPRKQGARAVDILLEQLEPRDGSEPLADILLSFELVVRSSTSRPRD</sequence>
<dbReference type="AlphaFoldDB" id="A0A6I6EBP3"/>
<dbReference type="SMART" id="SM00354">
    <property type="entry name" value="HTH_LACI"/>
    <property type="match status" value="1"/>
</dbReference>
<dbReference type="InterPro" id="IPR046335">
    <property type="entry name" value="LacI/GalR-like_sensor"/>
</dbReference>
<dbReference type="PANTHER" id="PTHR30146:SF153">
    <property type="entry name" value="LACTOSE OPERON REPRESSOR"/>
    <property type="match status" value="1"/>
</dbReference>
<dbReference type="Pfam" id="PF13377">
    <property type="entry name" value="Peripla_BP_3"/>
    <property type="match status" value="1"/>
</dbReference>
<keyword evidence="1" id="KW-0805">Transcription regulation</keyword>
<evidence type="ECO:0000256" key="2">
    <source>
        <dbReference type="ARBA" id="ARBA00023125"/>
    </source>
</evidence>
<dbReference type="Gene3D" id="1.10.260.40">
    <property type="entry name" value="lambda repressor-like DNA-binding domains"/>
    <property type="match status" value="1"/>
</dbReference>
<reference evidence="5 6" key="1">
    <citation type="submission" date="2018-09" db="EMBL/GenBank/DDBJ databases">
        <title>Whole genome sequencing of Microbacterium oryzae strain MB-10T.</title>
        <authorList>
            <person name="Das S.K."/>
        </authorList>
    </citation>
    <scope>NUCLEOTIDE SEQUENCE [LARGE SCALE GENOMIC DNA]</scope>
    <source>
        <strain evidence="5 6">MB-10</strain>
    </source>
</reference>
<name>A0A6I6EBP3_9MICO</name>